<gene>
    <name evidence="2" type="ORF">Pla52o_17480</name>
</gene>
<dbReference type="Proteomes" id="UP000316304">
    <property type="component" value="Unassembled WGS sequence"/>
</dbReference>
<comment type="caution">
    <text evidence="2">The sequence shown here is derived from an EMBL/GenBank/DDBJ whole genome shotgun (WGS) entry which is preliminary data.</text>
</comment>
<organism evidence="2 3">
    <name type="scientific">Novipirellula galeiformis</name>
    <dbReference type="NCBI Taxonomy" id="2528004"/>
    <lineage>
        <taxon>Bacteria</taxon>
        <taxon>Pseudomonadati</taxon>
        <taxon>Planctomycetota</taxon>
        <taxon>Planctomycetia</taxon>
        <taxon>Pirellulales</taxon>
        <taxon>Pirellulaceae</taxon>
        <taxon>Novipirellula</taxon>
    </lineage>
</organism>
<dbReference type="AlphaFoldDB" id="A0A5C6CPC2"/>
<feature type="region of interest" description="Disordered" evidence="1">
    <location>
        <begin position="1"/>
        <end position="28"/>
    </location>
</feature>
<feature type="region of interest" description="Disordered" evidence="1">
    <location>
        <begin position="66"/>
        <end position="93"/>
    </location>
</feature>
<name>A0A5C6CPC2_9BACT</name>
<evidence type="ECO:0000313" key="2">
    <source>
        <dbReference type="EMBL" id="TWU25447.1"/>
    </source>
</evidence>
<dbReference type="EMBL" id="SJPT01000002">
    <property type="protein sequence ID" value="TWU25447.1"/>
    <property type="molecule type" value="Genomic_DNA"/>
</dbReference>
<keyword evidence="3" id="KW-1185">Reference proteome</keyword>
<evidence type="ECO:0000256" key="1">
    <source>
        <dbReference type="SAM" id="MobiDB-lite"/>
    </source>
</evidence>
<protein>
    <submittedName>
        <fullName evidence="2">Uncharacterized protein</fullName>
    </submittedName>
</protein>
<sequence>MREDRDKQTTRSVTSGQQSGWKATAAGKTQAMSLHADVIPYSLRKLPNPQKELSGDRMYISFENEKTEYKTDNRANHTPRNTPSFRGGPRPSEALPYKTFVYVRKLALIGEEGES</sequence>
<accession>A0A5C6CPC2</accession>
<proteinExistence type="predicted"/>
<feature type="compositionally biased region" description="Basic and acidic residues" evidence="1">
    <location>
        <begin position="66"/>
        <end position="75"/>
    </location>
</feature>
<evidence type="ECO:0000313" key="3">
    <source>
        <dbReference type="Proteomes" id="UP000316304"/>
    </source>
</evidence>
<reference evidence="2 3" key="1">
    <citation type="submission" date="2019-02" db="EMBL/GenBank/DDBJ databases">
        <title>Deep-cultivation of Planctomycetes and their phenomic and genomic characterization uncovers novel biology.</title>
        <authorList>
            <person name="Wiegand S."/>
            <person name="Jogler M."/>
            <person name="Boedeker C."/>
            <person name="Pinto D."/>
            <person name="Vollmers J."/>
            <person name="Rivas-Marin E."/>
            <person name="Kohn T."/>
            <person name="Peeters S.H."/>
            <person name="Heuer A."/>
            <person name="Rast P."/>
            <person name="Oberbeckmann S."/>
            <person name="Bunk B."/>
            <person name="Jeske O."/>
            <person name="Meyerdierks A."/>
            <person name="Storesund J.E."/>
            <person name="Kallscheuer N."/>
            <person name="Luecker S."/>
            <person name="Lage O.M."/>
            <person name="Pohl T."/>
            <person name="Merkel B.J."/>
            <person name="Hornburger P."/>
            <person name="Mueller R.-W."/>
            <person name="Bruemmer F."/>
            <person name="Labrenz M."/>
            <person name="Spormann A.M."/>
            <person name="Op Den Camp H."/>
            <person name="Overmann J."/>
            <person name="Amann R."/>
            <person name="Jetten M.S.M."/>
            <person name="Mascher T."/>
            <person name="Medema M.H."/>
            <person name="Devos D.P."/>
            <person name="Kaster A.-K."/>
            <person name="Ovreas L."/>
            <person name="Rohde M."/>
            <person name="Galperin M.Y."/>
            <person name="Jogler C."/>
        </authorList>
    </citation>
    <scope>NUCLEOTIDE SEQUENCE [LARGE SCALE GENOMIC DNA]</scope>
    <source>
        <strain evidence="2 3">Pla52o</strain>
    </source>
</reference>
<feature type="compositionally biased region" description="Polar residues" evidence="1">
    <location>
        <begin position="10"/>
        <end position="21"/>
    </location>
</feature>